<evidence type="ECO:0000313" key="2">
    <source>
        <dbReference type="Proteomes" id="UP000225706"/>
    </source>
</evidence>
<organism evidence="1 2">
    <name type="scientific">Stylophora pistillata</name>
    <name type="common">Smooth cauliflower coral</name>
    <dbReference type="NCBI Taxonomy" id="50429"/>
    <lineage>
        <taxon>Eukaryota</taxon>
        <taxon>Metazoa</taxon>
        <taxon>Cnidaria</taxon>
        <taxon>Anthozoa</taxon>
        <taxon>Hexacorallia</taxon>
        <taxon>Scleractinia</taxon>
        <taxon>Astrocoeniina</taxon>
        <taxon>Pocilloporidae</taxon>
        <taxon>Stylophora</taxon>
    </lineage>
</organism>
<dbReference type="AlphaFoldDB" id="A0A2B4RQV1"/>
<proteinExistence type="predicted"/>
<accession>A0A2B4RQV1</accession>
<comment type="caution">
    <text evidence="1">The sequence shown here is derived from an EMBL/GenBank/DDBJ whole genome shotgun (WGS) entry which is preliminary data.</text>
</comment>
<evidence type="ECO:0000313" key="1">
    <source>
        <dbReference type="EMBL" id="PFX19546.1"/>
    </source>
</evidence>
<gene>
    <name evidence="1" type="ORF">AWC38_SpisGene16042</name>
</gene>
<dbReference type="SUPFAM" id="SSF53098">
    <property type="entry name" value="Ribonuclease H-like"/>
    <property type="match status" value="1"/>
</dbReference>
<protein>
    <recommendedName>
        <fullName evidence="3">DUF659 domain-containing protein</fullName>
    </recommendedName>
</protein>
<reference evidence="2" key="1">
    <citation type="journal article" date="2017" name="bioRxiv">
        <title>Comparative analysis of the genomes of Stylophora pistillata and Acropora digitifera provides evidence for extensive differences between species of corals.</title>
        <authorList>
            <person name="Voolstra C.R."/>
            <person name="Li Y."/>
            <person name="Liew Y.J."/>
            <person name="Baumgarten S."/>
            <person name="Zoccola D."/>
            <person name="Flot J.-F."/>
            <person name="Tambutte S."/>
            <person name="Allemand D."/>
            <person name="Aranda M."/>
        </authorList>
    </citation>
    <scope>NUCLEOTIDE SEQUENCE [LARGE SCALE GENOMIC DNA]</scope>
</reference>
<dbReference type="EMBL" id="LSMT01000355">
    <property type="protein sequence ID" value="PFX19546.1"/>
    <property type="molecule type" value="Genomic_DNA"/>
</dbReference>
<keyword evidence="2" id="KW-1185">Reference proteome</keyword>
<dbReference type="InterPro" id="IPR012337">
    <property type="entry name" value="RNaseH-like_sf"/>
</dbReference>
<name>A0A2B4RQV1_STYPI</name>
<dbReference type="OrthoDB" id="5980003at2759"/>
<dbReference type="Proteomes" id="UP000225706">
    <property type="component" value="Unassembled WGS sequence"/>
</dbReference>
<evidence type="ECO:0008006" key="3">
    <source>
        <dbReference type="Google" id="ProtNLM"/>
    </source>
</evidence>
<sequence length="404" mass="45405">MTTKIIHGPTTVYRFKVVRAFLKAGVPINKIDQFREIFEDQGYSLSHSSNLSTMIDVINKEEKEKVKKEITGRNVSVIFDGTAHVSEATNIIVGFVSDDWKIEQHLVKLLLVKKSMTGEELAQQLLSCLSTNLGINLALLLAATRDRASVNDVAVRTLKILYPNLVDIGCFSHTLDHALRRENGNTRLASVYKGLDRSFCSQSEKQNCIQNTDRTNSQNPLSYQMVVKQQALLKIELGATVDAMKPFVKAIYDLEGDGPLALRAHQHLRTVESSIANAYYPNVIAVSRLLSQGNVPVQQQWINYATQCIRPAYQYYQDKFNHGPLQPLVTIFKSCRLFDPVKVKEMQPDAAAVHTLRCVPIFHADNVIQPLQGELATYQALTDDVAVEINVLEWWSQHSKEIPS</sequence>